<name>A0A2Z6MUZ5_TRISU</name>
<dbReference type="EMBL" id="DF973380">
    <property type="protein sequence ID" value="GAU28772.1"/>
    <property type="molecule type" value="Genomic_DNA"/>
</dbReference>
<dbReference type="Proteomes" id="UP000242715">
    <property type="component" value="Unassembled WGS sequence"/>
</dbReference>
<evidence type="ECO:0000313" key="2">
    <source>
        <dbReference type="Proteomes" id="UP000242715"/>
    </source>
</evidence>
<sequence length="61" mass="6872">MSWMKPSKTVAGCTTMVAGRAFQISTLLFPAALGFEIEERKRKMRVCVCESEIRCEQNDSV</sequence>
<gene>
    <name evidence="1" type="ORF">TSUD_357570</name>
</gene>
<organism evidence="1 2">
    <name type="scientific">Trifolium subterraneum</name>
    <name type="common">Subterranean clover</name>
    <dbReference type="NCBI Taxonomy" id="3900"/>
    <lineage>
        <taxon>Eukaryota</taxon>
        <taxon>Viridiplantae</taxon>
        <taxon>Streptophyta</taxon>
        <taxon>Embryophyta</taxon>
        <taxon>Tracheophyta</taxon>
        <taxon>Spermatophyta</taxon>
        <taxon>Magnoliopsida</taxon>
        <taxon>eudicotyledons</taxon>
        <taxon>Gunneridae</taxon>
        <taxon>Pentapetalae</taxon>
        <taxon>rosids</taxon>
        <taxon>fabids</taxon>
        <taxon>Fabales</taxon>
        <taxon>Fabaceae</taxon>
        <taxon>Papilionoideae</taxon>
        <taxon>50 kb inversion clade</taxon>
        <taxon>NPAAA clade</taxon>
        <taxon>Hologalegina</taxon>
        <taxon>IRL clade</taxon>
        <taxon>Trifolieae</taxon>
        <taxon>Trifolium</taxon>
    </lineage>
</organism>
<keyword evidence="2" id="KW-1185">Reference proteome</keyword>
<evidence type="ECO:0000313" key="1">
    <source>
        <dbReference type="EMBL" id="GAU28772.1"/>
    </source>
</evidence>
<dbReference type="AlphaFoldDB" id="A0A2Z6MUZ5"/>
<proteinExistence type="predicted"/>
<protein>
    <submittedName>
        <fullName evidence="1">Uncharacterized protein</fullName>
    </submittedName>
</protein>
<accession>A0A2Z6MUZ5</accession>
<reference evidence="2" key="1">
    <citation type="journal article" date="2017" name="Front. Plant Sci.">
        <title>Climate Clever Clovers: New Paradigm to Reduce the Environmental Footprint of Ruminants by Breeding Low Methanogenic Forages Utilizing Haplotype Variation.</title>
        <authorList>
            <person name="Kaur P."/>
            <person name="Appels R."/>
            <person name="Bayer P.E."/>
            <person name="Keeble-Gagnere G."/>
            <person name="Wang J."/>
            <person name="Hirakawa H."/>
            <person name="Shirasawa K."/>
            <person name="Vercoe P."/>
            <person name="Stefanova K."/>
            <person name="Durmic Z."/>
            <person name="Nichols P."/>
            <person name="Revell C."/>
            <person name="Isobe S.N."/>
            <person name="Edwards D."/>
            <person name="Erskine W."/>
        </authorList>
    </citation>
    <scope>NUCLEOTIDE SEQUENCE [LARGE SCALE GENOMIC DNA]</scope>
    <source>
        <strain evidence="2">cv. Daliak</strain>
    </source>
</reference>